<accession>A0A1U7HPR2</accession>
<sequence length="545" mass="61827">MNTLPQPTRRRLKKIPQIPSVWEGDRRSLSSFRAHLESDTEGNGECIIWVDGSEGFVRAMDVVSPEMGPEAVVRTLLRAIETPHSPAKPARPQKIVVRNREIQFFLRGALQNLDIAIDYVPELPLIDELFRSFEDLSGTRPPAIPPLYDTALKDLARELWQAAPWEVLADRDVVAIELNRWDVETIYACVMGMLGKEYGVILYRSLDSLKRFRLAALEEKSVEQLEKAFLAQDCWFLNYEPVRDVEWEEEEFDLADLPPSQIRSLFGSVHPYEGIRPYLDEEEAKAVYVSLQALLRFFRASKRGLDREPIDKISKRYRISTSPAPDACETIPVTVSTLPELSAELLDIMETIEAEEDEKESQLSLPLRDDLVPDNAFLSVGMVPWELVETLRHHPKIYYQNQGASPKGEGMPVVLIQTSRPKAKALIETLKKDGGLKAICFNPGEDPLTGVNYDLGIFQTFNENFYIFGEFVSDDPEHVQARKKWDRRCHKTEGYCGLIVAMGVTGTSRGNPQLPDMMALFETKALDAKELAMGVLQLMPEFEEL</sequence>
<dbReference type="Pfam" id="PF22007">
    <property type="entry name" value="DUF6930"/>
    <property type="match status" value="1"/>
</dbReference>
<dbReference type="OrthoDB" id="500911at2"/>
<feature type="domain" description="DUF7309" evidence="2">
    <location>
        <begin position="152"/>
        <end position="250"/>
    </location>
</feature>
<dbReference type="Pfam" id="PF23988">
    <property type="entry name" value="DUF7309"/>
    <property type="match status" value="1"/>
</dbReference>
<evidence type="ECO:0000313" key="4">
    <source>
        <dbReference type="Proteomes" id="UP000186868"/>
    </source>
</evidence>
<dbReference type="RefSeq" id="WP_073598433.1">
    <property type="nucleotide sequence ID" value="NZ_MRCB01000003.1"/>
</dbReference>
<evidence type="ECO:0000259" key="2">
    <source>
        <dbReference type="Pfam" id="PF23988"/>
    </source>
</evidence>
<comment type="caution">
    <text evidence="3">The sequence shown here is derived from an EMBL/GenBank/DDBJ whole genome shotgun (WGS) entry which is preliminary data.</text>
</comment>
<feature type="domain" description="DUF6930" evidence="1">
    <location>
        <begin position="9"/>
        <end position="134"/>
    </location>
</feature>
<proteinExistence type="predicted"/>
<organism evidence="3 4">
    <name type="scientific">Hydrococcus rivularis NIES-593</name>
    <dbReference type="NCBI Taxonomy" id="1921803"/>
    <lineage>
        <taxon>Bacteria</taxon>
        <taxon>Bacillati</taxon>
        <taxon>Cyanobacteriota</taxon>
        <taxon>Cyanophyceae</taxon>
        <taxon>Pleurocapsales</taxon>
        <taxon>Hydrococcaceae</taxon>
        <taxon>Hydrococcus</taxon>
    </lineage>
</organism>
<dbReference type="AlphaFoldDB" id="A0A1U7HPR2"/>
<gene>
    <name evidence="3" type="ORF">NIES593_04445</name>
</gene>
<evidence type="ECO:0000259" key="1">
    <source>
        <dbReference type="Pfam" id="PF22007"/>
    </source>
</evidence>
<dbReference type="InterPro" id="IPR055733">
    <property type="entry name" value="DUF7309"/>
</dbReference>
<dbReference type="STRING" id="1921803.NIES593_04445"/>
<reference evidence="3 4" key="1">
    <citation type="submission" date="2016-11" db="EMBL/GenBank/DDBJ databases">
        <title>Draft Genome Sequences of Nine Cyanobacterial Strains from Diverse Habitats.</title>
        <authorList>
            <person name="Zhu T."/>
            <person name="Hou S."/>
            <person name="Lu X."/>
            <person name="Hess W.R."/>
        </authorList>
    </citation>
    <scope>NUCLEOTIDE SEQUENCE [LARGE SCALE GENOMIC DNA]</scope>
    <source>
        <strain evidence="3 4">NIES-593</strain>
    </source>
</reference>
<keyword evidence="4" id="KW-1185">Reference proteome</keyword>
<protein>
    <submittedName>
        <fullName evidence="3">Uncharacterized protein</fullName>
    </submittedName>
</protein>
<dbReference type="InterPro" id="IPR054216">
    <property type="entry name" value="DUF6930"/>
</dbReference>
<evidence type="ECO:0000313" key="3">
    <source>
        <dbReference type="EMBL" id="OKH25590.1"/>
    </source>
</evidence>
<dbReference type="Proteomes" id="UP000186868">
    <property type="component" value="Unassembled WGS sequence"/>
</dbReference>
<name>A0A1U7HPR2_9CYAN</name>
<dbReference type="EMBL" id="MRCB01000003">
    <property type="protein sequence ID" value="OKH25590.1"/>
    <property type="molecule type" value="Genomic_DNA"/>
</dbReference>